<protein>
    <submittedName>
        <fullName evidence="1">Uncharacterized protein</fullName>
    </submittedName>
</protein>
<evidence type="ECO:0000313" key="2">
    <source>
        <dbReference type="Proteomes" id="UP000525078"/>
    </source>
</evidence>
<reference evidence="1 2" key="1">
    <citation type="journal article" date="2020" name="bioRxiv">
        <title>Sequence and annotation of 42 cannabis genomes reveals extensive copy number variation in cannabinoid synthesis and pathogen resistance genes.</title>
        <authorList>
            <person name="Mckernan K.J."/>
            <person name="Helbert Y."/>
            <person name="Kane L.T."/>
            <person name="Ebling H."/>
            <person name="Zhang L."/>
            <person name="Liu B."/>
            <person name="Eaton Z."/>
            <person name="Mclaughlin S."/>
            <person name="Kingan S."/>
            <person name="Baybayan P."/>
            <person name="Concepcion G."/>
            <person name="Jordan M."/>
            <person name="Riva A."/>
            <person name="Barbazuk W."/>
            <person name="Harkins T."/>
        </authorList>
    </citation>
    <scope>NUCLEOTIDE SEQUENCE [LARGE SCALE GENOMIC DNA]</scope>
    <source>
        <strain evidence="2">cv. Jamaican Lion 4</strain>
        <tissue evidence="1">Leaf</tissue>
    </source>
</reference>
<dbReference type="EMBL" id="JAATIP010000268">
    <property type="protein sequence ID" value="KAF4355204.1"/>
    <property type="molecule type" value="Genomic_DNA"/>
</dbReference>
<comment type="caution">
    <text evidence="1">The sequence shown here is derived from an EMBL/GenBank/DDBJ whole genome shotgun (WGS) entry which is preliminary data.</text>
</comment>
<dbReference type="AlphaFoldDB" id="A0A7J6EA91"/>
<dbReference type="Proteomes" id="UP000525078">
    <property type="component" value="Unassembled WGS sequence"/>
</dbReference>
<gene>
    <name evidence="1" type="ORF">F8388_012979</name>
</gene>
<name>A0A7J6EA91_CANSA</name>
<accession>A0A7J6EA91</accession>
<organism evidence="1 2">
    <name type="scientific">Cannabis sativa</name>
    <name type="common">Hemp</name>
    <name type="synonym">Marijuana</name>
    <dbReference type="NCBI Taxonomy" id="3483"/>
    <lineage>
        <taxon>Eukaryota</taxon>
        <taxon>Viridiplantae</taxon>
        <taxon>Streptophyta</taxon>
        <taxon>Embryophyta</taxon>
        <taxon>Tracheophyta</taxon>
        <taxon>Spermatophyta</taxon>
        <taxon>Magnoliopsida</taxon>
        <taxon>eudicotyledons</taxon>
        <taxon>Gunneridae</taxon>
        <taxon>Pentapetalae</taxon>
        <taxon>rosids</taxon>
        <taxon>fabids</taxon>
        <taxon>Rosales</taxon>
        <taxon>Cannabaceae</taxon>
        <taxon>Cannabis</taxon>
    </lineage>
</organism>
<proteinExistence type="predicted"/>
<evidence type="ECO:0000313" key="1">
    <source>
        <dbReference type="EMBL" id="KAF4355204.1"/>
    </source>
</evidence>
<sequence>MSSDRFDSQTYCKNYDGYAEDIWSLDLTLMELYMGHFLLLSTELRLQIEPSKKRWFASKLFSHPFICKDFTTKEL</sequence>